<evidence type="ECO:0000256" key="4">
    <source>
        <dbReference type="ARBA" id="ARBA00022827"/>
    </source>
</evidence>
<keyword evidence="9" id="KW-1185">Reference proteome</keyword>
<dbReference type="OrthoDB" id="9785276at2"/>
<dbReference type="PIRSF" id="PIRSF000137">
    <property type="entry name" value="Alcohol_oxidase"/>
    <property type="match status" value="1"/>
</dbReference>
<keyword evidence="3 5" id="KW-0285">Flavoprotein</keyword>
<evidence type="ECO:0000256" key="5">
    <source>
        <dbReference type="RuleBase" id="RU003968"/>
    </source>
</evidence>
<dbReference type="SUPFAM" id="SSF54373">
    <property type="entry name" value="FAD-linked reductases, C-terminal domain"/>
    <property type="match status" value="1"/>
</dbReference>
<evidence type="ECO:0000313" key="9">
    <source>
        <dbReference type="Proteomes" id="UP000198615"/>
    </source>
</evidence>
<protein>
    <submittedName>
        <fullName evidence="8">Choline dehydrogenase</fullName>
    </submittedName>
</protein>
<organism evidence="8 9">
    <name type="scientific">Thalassobaculum litoreum DSM 18839</name>
    <dbReference type="NCBI Taxonomy" id="1123362"/>
    <lineage>
        <taxon>Bacteria</taxon>
        <taxon>Pseudomonadati</taxon>
        <taxon>Pseudomonadota</taxon>
        <taxon>Alphaproteobacteria</taxon>
        <taxon>Rhodospirillales</taxon>
        <taxon>Thalassobaculaceae</taxon>
        <taxon>Thalassobaculum</taxon>
    </lineage>
</organism>
<dbReference type="PANTHER" id="PTHR11552:SF147">
    <property type="entry name" value="CHOLINE DEHYDROGENASE, MITOCHONDRIAL"/>
    <property type="match status" value="1"/>
</dbReference>
<dbReference type="PROSITE" id="PS00624">
    <property type="entry name" value="GMC_OXRED_2"/>
    <property type="match status" value="1"/>
</dbReference>
<evidence type="ECO:0000256" key="2">
    <source>
        <dbReference type="ARBA" id="ARBA00010790"/>
    </source>
</evidence>
<dbReference type="InterPro" id="IPR000172">
    <property type="entry name" value="GMC_OxRdtase_N"/>
</dbReference>
<evidence type="ECO:0000256" key="3">
    <source>
        <dbReference type="ARBA" id="ARBA00022630"/>
    </source>
</evidence>
<gene>
    <name evidence="8" type="ORF">SAMN05660686_01280</name>
</gene>
<reference evidence="8 9" key="1">
    <citation type="submission" date="2016-10" db="EMBL/GenBank/DDBJ databases">
        <authorList>
            <person name="Varghese N."/>
            <person name="Submissions S."/>
        </authorList>
    </citation>
    <scope>NUCLEOTIDE SEQUENCE [LARGE SCALE GENOMIC DNA]</scope>
    <source>
        <strain evidence="8 9">DSM 18839</strain>
    </source>
</reference>
<dbReference type="SUPFAM" id="SSF51905">
    <property type="entry name" value="FAD/NAD(P)-binding domain"/>
    <property type="match status" value="1"/>
</dbReference>
<dbReference type="Pfam" id="PF00732">
    <property type="entry name" value="GMC_oxred_N"/>
    <property type="match status" value="1"/>
</dbReference>
<name>A0A8G2BFR9_9PROT</name>
<proteinExistence type="inferred from homology"/>
<keyword evidence="4 5" id="KW-0274">FAD</keyword>
<accession>A0A8G2BFR9</accession>
<dbReference type="InterPro" id="IPR007867">
    <property type="entry name" value="GMC_OxRtase_C"/>
</dbReference>
<evidence type="ECO:0000313" key="8">
    <source>
        <dbReference type="EMBL" id="SDF42275.1"/>
    </source>
</evidence>
<feature type="domain" description="Glucose-methanol-choline oxidoreductase N-terminal" evidence="7">
    <location>
        <begin position="257"/>
        <end position="271"/>
    </location>
</feature>
<dbReference type="AlphaFoldDB" id="A0A8G2BFR9"/>
<dbReference type="PANTHER" id="PTHR11552">
    <property type="entry name" value="GLUCOSE-METHANOL-CHOLINE GMC OXIDOREDUCTASE"/>
    <property type="match status" value="1"/>
</dbReference>
<dbReference type="RefSeq" id="WP_093149021.1">
    <property type="nucleotide sequence ID" value="NZ_FNBW01000003.1"/>
</dbReference>
<dbReference type="PROSITE" id="PS00623">
    <property type="entry name" value="GMC_OXRED_1"/>
    <property type="match status" value="1"/>
</dbReference>
<feature type="domain" description="Glucose-methanol-choline oxidoreductase N-terminal" evidence="6">
    <location>
        <begin position="81"/>
        <end position="104"/>
    </location>
</feature>
<evidence type="ECO:0000259" key="7">
    <source>
        <dbReference type="PROSITE" id="PS00624"/>
    </source>
</evidence>
<evidence type="ECO:0000256" key="1">
    <source>
        <dbReference type="ARBA" id="ARBA00001974"/>
    </source>
</evidence>
<comment type="cofactor">
    <cofactor evidence="1">
        <name>FAD</name>
        <dbReference type="ChEBI" id="CHEBI:57692"/>
    </cofactor>
</comment>
<dbReference type="Pfam" id="PF05199">
    <property type="entry name" value="GMC_oxred_C"/>
    <property type="match status" value="1"/>
</dbReference>
<dbReference type="InterPro" id="IPR012132">
    <property type="entry name" value="GMC_OxRdtase"/>
</dbReference>
<dbReference type="Gene3D" id="3.50.50.60">
    <property type="entry name" value="FAD/NAD(P)-binding domain"/>
    <property type="match status" value="1"/>
</dbReference>
<dbReference type="Gene3D" id="3.30.560.10">
    <property type="entry name" value="Glucose Oxidase, domain 3"/>
    <property type="match status" value="1"/>
</dbReference>
<sequence>MDSFDYVIVGAGSAGSVLANRLSEDPNTSVCVLEAGPSDWHPFIHIPAGFMKTILDPSVNWLYEQEPSHWTAGRRIKAPRGKTLGGSSSINGHIYNRGQRLDFNTWSQMGNRGWGYADVLPYFKRCESRQGQADETFRGRDGAMTVTDIDWSHPLTEAFIQSCVETGIPRNPDYNGEKQEGVNYAQRTIRDGRRLSAARGYLHPAMKRRNLTVITHAHATELALEGKRVTGVRYNKGGRHGIPSEVKANREVILSGGTYNSPQLLQLSGIGAPEQLSQHGIAVKHALPGVGENLRDHYAPRFAYRVKNTDSINERARGFKLAGEVMKYLTTRKGILAISPTLVYGFWRSDPALQFGDIQFTFTPASYAEGVQSELEREPGMTIASWQQRPESLGYVRLRNADPFEAPVIQPNYLAHEEDRRVLLAAMKLARQIMASQAMAEYNAGETYPGPGVASDDELLDSARHRGTTTFHPMGTCRMGPSSDTLTVVDDSLRVHGLEGLRVVDASVMPTMPSANLNASTMMIAEKASDIIRGKAALEAVSLPDEAGSSAA</sequence>
<comment type="caution">
    <text evidence="8">The sequence shown here is derived from an EMBL/GenBank/DDBJ whole genome shotgun (WGS) entry which is preliminary data.</text>
</comment>
<dbReference type="EMBL" id="FNBW01000003">
    <property type="protein sequence ID" value="SDF42275.1"/>
    <property type="molecule type" value="Genomic_DNA"/>
</dbReference>
<evidence type="ECO:0000259" key="6">
    <source>
        <dbReference type="PROSITE" id="PS00623"/>
    </source>
</evidence>
<dbReference type="GO" id="GO:0050660">
    <property type="term" value="F:flavin adenine dinucleotide binding"/>
    <property type="evidence" value="ECO:0007669"/>
    <property type="project" value="InterPro"/>
</dbReference>
<dbReference type="InterPro" id="IPR036188">
    <property type="entry name" value="FAD/NAD-bd_sf"/>
</dbReference>
<dbReference type="Proteomes" id="UP000198615">
    <property type="component" value="Unassembled WGS sequence"/>
</dbReference>
<comment type="similarity">
    <text evidence="2 5">Belongs to the GMC oxidoreductase family.</text>
</comment>
<dbReference type="GO" id="GO:0016614">
    <property type="term" value="F:oxidoreductase activity, acting on CH-OH group of donors"/>
    <property type="evidence" value="ECO:0007669"/>
    <property type="project" value="InterPro"/>
</dbReference>